<dbReference type="InterPro" id="IPR051309">
    <property type="entry name" value="ABCF_ATPase"/>
</dbReference>
<dbReference type="SMART" id="SM00382">
    <property type="entry name" value="AAA"/>
    <property type="match status" value="2"/>
</dbReference>
<dbReference type="InterPro" id="IPR017871">
    <property type="entry name" value="ABC_transporter-like_CS"/>
</dbReference>
<dbReference type="Gene3D" id="1.10.287.380">
    <property type="entry name" value="Valyl-tRNA synthetase, C-terminal domain"/>
    <property type="match status" value="1"/>
</dbReference>
<feature type="domain" description="ABC transporter" evidence="4">
    <location>
        <begin position="7"/>
        <end position="287"/>
    </location>
</feature>
<dbReference type="InterPro" id="IPR027417">
    <property type="entry name" value="P-loop_NTPase"/>
</dbReference>
<keyword evidence="6" id="KW-1185">Reference proteome</keyword>
<dbReference type="Gene3D" id="3.40.50.300">
    <property type="entry name" value="P-loop containing nucleotide triphosphate hydrolases"/>
    <property type="match status" value="2"/>
</dbReference>
<dbReference type="InterPro" id="IPR003593">
    <property type="entry name" value="AAA+_ATPase"/>
</dbReference>
<evidence type="ECO:0000256" key="1">
    <source>
        <dbReference type="ARBA" id="ARBA00022741"/>
    </source>
</evidence>
<evidence type="ECO:0000313" key="6">
    <source>
        <dbReference type="Proteomes" id="UP000253934"/>
    </source>
</evidence>
<evidence type="ECO:0000259" key="4">
    <source>
        <dbReference type="PROSITE" id="PS50893"/>
    </source>
</evidence>
<evidence type="ECO:0000256" key="3">
    <source>
        <dbReference type="SAM" id="Coils"/>
    </source>
</evidence>
<dbReference type="SUPFAM" id="SSF52540">
    <property type="entry name" value="P-loop containing nucleoside triphosphate hydrolases"/>
    <property type="match status" value="2"/>
</dbReference>
<feature type="domain" description="ABC transporter" evidence="4">
    <location>
        <begin position="374"/>
        <end position="597"/>
    </location>
</feature>
<accession>A0A369KRG9</accession>
<dbReference type="InterPro" id="IPR003439">
    <property type="entry name" value="ABC_transporter-like_ATP-bd"/>
</dbReference>
<dbReference type="PANTHER" id="PTHR42855:SF2">
    <property type="entry name" value="DRUG RESISTANCE ABC TRANSPORTER,ATP-BINDING PROTEIN"/>
    <property type="match status" value="1"/>
</dbReference>
<dbReference type="InterPro" id="IPR037118">
    <property type="entry name" value="Val-tRNA_synth_C_sf"/>
</dbReference>
<dbReference type="CDD" id="cd03221">
    <property type="entry name" value="ABCF_EF-3"/>
    <property type="match status" value="1"/>
</dbReference>
<keyword evidence="2 5" id="KW-0067">ATP-binding</keyword>
<dbReference type="PROSITE" id="PS00211">
    <property type="entry name" value="ABC_TRANSPORTER_1"/>
    <property type="match status" value="2"/>
</dbReference>
<gene>
    <name evidence="5" type="ORF">DCC88_10935</name>
</gene>
<name>A0A369KRG9_9BACT</name>
<dbReference type="PANTHER" id="PTHR42855">
    <property type="entry name" value="ABC TRANSPORTER ATP-BINDING SUBUNIT"/>
    <property type="match status" value="1"/>
</dbReference>
<keyword evidence="1" id="KW-0547">Nucleotide-binding</keyword>
<dbReference type="Pfam" id="PF00005">
    <property type="entry name" value="ABC_tran"/>
    <property type="match status" value="2"/>
</dbReference>
<protein>
    <submittedName>
        <fullName evidence="5">ABC transporter ATP-binding protein</fullName>
    </submittedName>
</protein>
<organism evidence="5 6">
    <name type="scientific">Spirobacillus cienkowskii</name>
    <dbReference type="NCBI Taxonomy" id="495820"/>
    <lineage>
        <taxon>Bacteria</taxon>
        <taxon>Pseudomonadati</taxon>
        <taxon>Bdellovibrionota</taxon>
        <taxon>Oligoflexia</taxon>
        <taxon>Silvanigrellales</taxon>
        <taxon>Spirobacillus</taxon>
    </lineage>
</organism>
<dbReference type="PROSITE" id="PS50893">
    <property type="entry name" value="ABC_TRANSPORTER_2"/>
    <property type="match status" value="2"/>
</dbReference>
<dbReference type="FunFam" id="3.40.50.300:FF:000011">
    <property type="entry name" value="Putative ABC transporter ATP-binding component"/>
    <property type="match status" value="1"/>
</dbReference>
<feature type="coiled-coil region" evidence="3">
    <location>
        <begin position="590"/>
        <end position="659"/>
    </location>
</feature>
<dbReference type="Pfam" id="PF12848">
    <property type="entry name" value="ABC_tran_Xtn"/>
    <property type="match status" value="1"/>
</dbReference>
<reference evidence="5" key="1">
    <citation type="submission" date="2018-04" db="EMBL/GenBank/DDBJ databases">
        <title>Draft genome sequence of the Candidatus Spirobacillus cienkowskii, a pathogen of freshwater Daphnia species, reconstructed from hemolymph metagenomic reads.</title>
        <authorList>
            <person name="Bresciani L."/>
            <person name="Lemos L.N."/>
            <person name="Wale N."/>
            <person name="Lin J.Y."/>
            <person name="Fernandes G.R."/>
            <person name="Duffy M.A."/>
            <person name="Rodrigues J.M."/>
        </authorList>
    </citation>
    <scope>NUCLEOTIDE SEQUENCE [LARGE SCALE GENOMIC DNA]</scope>
    <source>
        <strain evidence="5">Binning01</strain>
    </source>
</reference>
<dbReference type="InterPro" id="IPR032781">
    <property type="entry name" value="ABC_tran_Xtn"/>
</dbReference>
<dbReference type="GO" id="GO:0005524">
    <property type="term" value="F:ATP binding"/>
    <property type="evidence" value="ECO:0007669"/>
    <property type="project" value="UniProtKB-KW"/>
</dbReference>
<proteinExistence type="predicted"/>
<keyword evidence="3" id="KW-0175">Coiled coil</keyword>
<dbReference type="AlphaFoldDB" id="A0A369KRG9"/>
<evidence type="ECO:0000313" key="5">
    <source>
        <dbReference type="EMBL" id="RDB35305.1"/>
    </source>
</evidence>
<dbReference type="Proteomes" id="UP000253934">
    <property type="component" value="Unassembled WGS sequence"/>
</dbReference>
<dbReference type="GO" id="GO:0016887">
    <property type="term" value="F:ATP hydrolysis activity"/>
    <property type="evidence" value="ECO:0007669"/>
    <property type="project" value="InterPro"/>
</dbReference>
<evidence type="ECO:0000256" key="2">
    <source>
        <dbReference type="ARBA" id="ARBA00022840"/>
    </source>
</evidence>
<dbReference type="EMBL" id="QOVW01000091">
    <property type="protein sequence ID" value="RDB35305.1"/>
    <property type="molecule type" value="Genomic_DNA"/>
</dbReference>
<comment type="caution">
    <text evidence="5">The sequence shown here is derived from an EMBL/GenBank/DDBJ whole genome shotgun (WGS) entry which is preliminary data.</text>
</comment>
<sequence length="695" mass="79375">MSRSPYLTAYNLSASFGSTRLFENLCFTIHPGERWGIVGPNGAGKSTLFRILQGVQQADSGTVSIRNGIRVAILSQQYDFQPNKTVITLIKESLPIEFDSEKQTQLIEADLESHALLAEKYPHLSEQQEWLDKLNLLQEKLLEVSKIGTENMIQSALKLGLFTEIANQQFGQLSGGQQKRVQIICALIKNPHLILLDEPTNHLDVQTVDWLEELLLEIAEQGSNLFGFKNNQENSEPIAFAIISHDRSLLDTLTHKILEIEAGEFKCYQGNYEAYSQAKLENQAQNEKTKAKMQNLMRRELEWLRAGTKARTTKQQSRIDRALSLNKELQAKQQRAALFKKTEINFQAQMQSEQRDFDDCIVPIVQNLGQQELIHLKNVSIAHPSSSKHQSQYIFNNLNLIIKPKSRIAILGPNGCGKSTLMKYIANFIPPENGEIKYHDLIKIAYFDQQRHNLDPTQTVRATIAPEGEYVFFEGKYLHIMSYLERFLFNKYDAQRTVANLSGGEKARLLLAKLMLEHANMLILDEPTNDLDIPTLHILERSLMEFQGGILFTSHDRYFMQRVATGVLTNTNNDINYSKSENKWTLFADLDQALNQILNTNENTNNLKAEPVKTNSVQNKSPKPNSNILKEIVALENKINALEHKINELTQKLNELYYQEKKQQEIVILSKEVEGCQSELNNAYLQWENLMSKNI</sequence>